<dbReference type="AlphaFoldDB" id="A0A1F7H195"/>
<evidence type="ECO:0000313" key="1">
    <source>
        <dbReference type="EMBL" id="OGK25039.1"/>
    </source>
</evidence>
<comment type="caution">
    <text evidence="1">The sequence shown here is derived from an EMBL/GenBank/DDBJ whole genome shotgun (WGS) entry which is preliminary data.</text>
</comment>
<name>A0A1F7H195_9BACT</name>
<accession>A0A1F7H195</accession>
<dbReference type="Proteomes" id="UP000177913">
    <property type="component" value="Unassembled WGS sequence"/>
</dbReference>
<organism evidence="1 2">
    <name type="scientific">Candidatus Roizmanbacteria bacterium RIFCSPHIGHO2_02_FULL_38_11</name>
    <dbReference type="NCBI Taxonomy" id="1802039"/>
    <lineage>
        <taxon>Bacteria</taxon>
        <taxon>Candidatus Roizmaniibacteriota</taxon>
    </lineage>
</organism>
<dbReference type="EMBL" id="MFZO01000019">
    <property type="protein sequence ID" value="OGK25039.1"/>
    <property type="molecule type" value="Genomic_DNA"/>
</dbReference>
<reference evidence="1 2" key="1">
    <citation type="journal article" date="2016" name="Nat. Commun.">
        <title>Thousands of microbial genomes shed light on interconnected biogeochemical processes in an aquifer system.</title>
        <authorList>
            <person name="Anantharaman K."/>
            <person name="Brown C.T."/>
            <person name="Hug L.A."/>
            <person name="Sharon I."/>
            <person name="Castelle C.J."/>
            <person name="Probst A.J."/>
            <person name="Thomas B.C."/>
            <person name="Singh A."/>
            <person name="Wilkins M.J."/>
            <person name="Karaoz U."/>
            <person name="Brodie E.L."/>
            <person name="Williams K.H."/>
            <person name="Hubbard S.S."/>
            <person name="Banfield J.F."/>
        </authorList>
    </citation>
    <scope>NUCLEOTIDE SEQUENCE [LARGE SCALE GENOMIC DNA]</scope>
</reference>
<sequence length="131" mass="15295">MNKNKTDQLLEKIDKRLDSIEERMVTKTDLKNELSNYATKKDLKEMASKKDLDRFATKKDLELMASKKDLESMATKKDLKSIATKKNLKKMEVRIIKKINFVIDHFDGENTEIKQRLDKVEKRVGLYASSI</sequence>
<evidence type="ECO:0000313" key="2">
    <source>
        <dbReference type="Proteomes" id="UP000177913"/>
    </source>
</evidence>
<gene>
    <name evidence="1" type="ORF">A3C25_03205</name>
</gene>
<protein>
    <submittedName>
        <fullName evidence="1">Uncharacterized protein</fullName>
    </submittedName>
</protein>
<proteinExistence type="predicted"/>